<sequence length="51" mass="5942">MIVYYGHRSTQLIAILTPLSIEDDYLKMMMRGDALIHLVNSQVRKARTQSY</sequence>
<reference evidence="1 2" key="2">
    <citation type="submission" date="2018-11" db="EMBL/GenBank/DDBJ databases">
        <authorList>
            <consortium name="Pathogen Informatics"/>
        </authorList>
    </citation>
    <scope>NUCLEOTIDE SEQUENCE [LARGE SCALE GENOMIC DNA]</scope>
</reference>
<accession>A0A183VHK7</accession>
<proteinExistence type="predicted"/>
<name>A0A183VHK7_TOXCA</name>
<gene>
    <name evidence="1" type="ORF">TCNE_LOCUS20227</name>
</gene>
<dbReference type="Proteomes" id="UP000050794">
    <property type="component" value="Unassembled WGS sequence"/>
</dbReference>
<reference evidence="3" key="1">
    <citation type="submission" date="2016-06" db="UniProtKB">
        <authorList>
            <consortium name="WormBaseParasite"/>
        </authorList>
    </citation>
    <scope>IDENTIFICATION</scope>
</reference>
<dbReference type="WBParaSite" id="TCNE_0002023101-mRNA-1">
    <property type="protein sequence ID" value="TCNE_0002023101-mRNA-1"/>
    <property type="gene ID" value="TCNE_0002023101"/>
</dbReference>
<organism evidence="2 3">
    <name type="scientific">Toxocara canis</name>
    <name type="common">Canine roundworm</name>
    <dbReference type="NCBI Taxonomy" id="6265"/>
    <lineage>
        <taxon>Eukaryota</taxon>
        <taxon>Metazoa</taxon>
        <taxon>Ecdysozoa</taxon>
        <taxon>Nematoda</taxon>
        <taxon>Chromadorea</taxon>
        <taxon>Rhabditida</taxon>
        <taxon>Spirurina</taxon>
        <taxon>Ascaridomorpha</taxon>
        <taxon>Ascaridoidea</taxon>
        <taxon>Toxocaridae</taxon>
        <taxon>Toxocara</taxon>
    </lineage>
</organism>
<protein>
    <submittedName>
        <fullName evidence="3">Transposase</fullName>
    </submittedName>
</protein>
<evidence type="ECO:0000313" key="3">
    <source>
        <dbReference type="WBParaSite" id="TCNE_0002023101-mRNA-1"/>
    </source>
</evidence>
<evidence type="ECO:0000313" key="1">
    <source>
        <dbReference type="EMBL" id="VDM51548.1"/>
    </source>
</evidence>
<dbReference type="AlphaFoldDB" id="A0A183VHK7"/>
<evidence type="ECO:0000313" key="2">
    <source>
        <dbReference type="Proteomes" id="UP000050794"/>
    </source>
</evidence>
<dbReference type="EMBL" id="UYWY01028768">
    <property type="protein sequence ID" value="VDM51548.1"/>
    <property type="molecule type" value="Genomic_DNA"/>
</dbReference>
<keyword evidence="2" id="KW-1185">Reference proteome</keyword>